<dbReference type="Gene3D" id="1.10.10.60">
    <property type="entry name" value="Homeodomain-like"/>
    <property type="match status" value="1"/>
</dbReference>
<dbReference type="InterPro" id="IPR026095">
    <property type="entry name" value="Myb/SANT-like_DNA-bd_dom_prot"/>
</dbReference>
<dbReference type="EMBL" id="CAJNOJ010000168">
    <property type="protein sequence ID" value="CAF1234123.1"/>
    <property type="molecule type" value="Genomic_DNA"/>
</dbReference>
<dbReference type="OrthoDB" id="10048049at2759"/>
<feature type="compositionally biased region" description="Basic and acidic residues" evidence="1">
    <location>
        <begin position="147"/>
        <end position="156"/>
    </location>
</feature>
<evidence type="ECO:0000313" key="4">
    <source>
        <dbReference type="Proteomes" id="UP000663852"/>
    </source>
</evidence>
<proteinExistence type="predicted"/>
<dbReference type="Pfam" id="PF13837">
    <property type="entry name" value="Myb_DNA-bind_4"/>
    <property type="match status" value="1"/>
</dbReference>
<dbReference type="GO" id="GO:0045893">
    <property type="term" value="P:positive regulation of DNA-templated transcription"/>
    <property type="evidence" value="ECO:0007669"/>
    <property type="project" value="TreeGrafter"/>
</dbReference>
<dbReference type="PANTHER" id="PTHR22666">
    <property type="entry name" value="MYB_SANT-LIKE DNA-BINDING DOMAIN-CONTAINING PROTEIN 1"/>
    <property type="match status" value="1"/>
</dbReference>
<feature type="region of interest" description="Disordered" evidence="1">
    <location>
        <begin position="108"/>
        <end position="164"/>
    </location>
</feature>
<dbReference type="InterPro" id="IPR044822">
    <property type="entry name" value="Myb_DNA-bind_4"/>
</dbReference>
<comment type="caution">
    <text evidence="3">The sequence shown here is derived from an EMBL/GenBank/DDBJ whole genome shotgun (WGS) entry which is preliminary data.</text>
</comment>
<sequence>MRPQYVRIIVPSNQQIRFLAPVQQGVLQQPRLYMPSQVRMIAPNASVVTSSVSSSNFENNTVLRTPLASLDANCSTSSTVVAASSNHEPPHASSTSTNTSLQNTFVQFDSTSDKNNNSNETVLSTSIKRNRSSSSQSNKTLITKSATKSENEENLSKKNKRGKNWSEEETSVFINIWSEHYDSLMTGGTRNTKIYHGMAQQLNEFLSPRVMTGTDVKAKIANLVSEYRKKRKESGKTGSSPSSWPYFEQIDKLLGARPFNDESLLSDSISLQDEQVLVDIENTSPSDLNLNSLVKDDEDNNISTFIKEIEEITNNTDNRSCNSKSPPNSASTQKTTTSNTPDNSIKRNLPSKKKKVVDMRMELVQQMINKIDGANDMAIKAESKALLLLEKQTKLQEESLNNEKEFLNVFRSIANSFNTQG</sequence>
<evidence type="ECO:0000256" key="1">
    <source>
        <dbReference type="SAM" id="MobiDB-lite"/>
    </source>
</evidence>
<feature type="compositionally biased region" description="Polar residues" evidence="1">
    <location>
        <begin position="316"/>
        <end position="343"/>
    </location>
</feature>
<dbReference type="PANTHER" id="PTHR22666:SF3">
    <property type="entry name" value="MYB_SANT-LIKE DNA-BINDING DOMAIN-CONTAINING PROTEIN 1"/>
    <property type="match status" value="1"/>
</dbReference>
<feature type="compositionally biased region" description="Low complexity" evidence="1">
    <location>
        <begin position="124"/>
        <end position="140"/>
    </location>
</feature>
<feature type="domain" description="Myb/SANT-like DNA-binding" evidence="2">
    <location>
        <begin position="163"/>
        <end position="253"/>
    </location>
</feature>
<name>A0A814YV92_ADIRI</name>
<evidence type="ECO:0000259" key="2">
    <source>
        <dbReference type="Pfam" id="PF13837"/>
    </source>
</evidence>
<dbReference type="GO" id="GO:0016604">
    <property type="term" value="C:nuclear body"/>
    <property type="evidence" value="ECO:0007669"/>
    <property type="project" value="TreeGrafter"/>
</dbReference>
<dbReference type="Proteomes" id="UP000663852">
    <property type="component" value="Unassembled WGS sequence"/>
</dbReference>
<evidence type="ECO:0000313" key="3">
    <source>
        <dbReference type="EMBL" id="CAF1234123.1"/>
    </source>
</evidence>
<feature type="region of interest" description="Disordered" evidence="1">
    <location>
        <begin position="81"/>
        <end position="100"/>
    </location>
</feature>
<feature type="region of interest" description="Disordered" evidence="1">
    <location>
        <begin position="316"/>
        <end position="354"/>
    </location>
</feature>
<protein>
    <recommendedName>
        <fullName evidence="2">Myb/SANT-like DNA-binding domain-containing protein</fullName>
    </recommendedName>
</protein>
<feature type="compositionally biased region" description="Polar residues" evidence="1">
    <location>
        <begin position="108"/>
        <end position="123"/>
    </location>
</feature>
<dbReference type="AlphaFoldDB" id="A0A814YV92"/>
<gene>
    <name evidence="3" type="ORF">EDS130_LOCUS27096</name>
</gene>
<organism evidence="3 4">
    <name type="scientific">Adineta ricciae</name>
    <name type="common">Rotifer</name>
    <dbReference type="NCBI Taxonomy" id="249248"/>
    <lineage>
        <taxon>Eukaryota</taxon>
        <taxon>Metazoa</taxon>
        <taxon>Spiralia</taxon>
        <taxon>Gnathifera</taxon>
        <taxon>Rotifera</taxon>
        <taxon>Eurotatoria</taxon>
        <taxon>Bdelloidea</taxon>
        <taxon>Adinetida</taxon>
        <taxon>Adinetidae</taxon>
        <taxon>Adineta</taxon>
    </lineage>
</organism>
<reference evidence="3" key="1">
    <citation type="submission" date="2021-02" db="EMBL/GenBank/DDBJ databases">
        <authorList>
            <person name="Nowell W R."/>
        </authorList>
    </citation>
    <scope>NUCLEOTIDE SEQUENCE</scope>
</reference>
<accession>A0A814YV92</accession>